<evidence type="ECO:0000313" key="2">
    <source>
        <dbReference type="EMBL" id="HAC6565228.1"/>
    </source>
</evidence>
<comment type="caution">
    <text evidence="2">The sequence shown here is derived from an EMBL/GenBank/DDBJ whole genome shotgun (WGS) entry which is preliminary data.</text>
</comment>
<name>A0A702E494_SALER</name>
<proteinExistence type="predicted"/>
<feature type="transmembrane region" description="Helical" evidence="1">
    <location>
        <begin position="7"/>
        <end position="31"/>
    </location>
</feature>
<dbReference type="EMBL" id="DAAMGL010000005">
    <property type="protein sequence ID" value="HAC6565228.1"/>
    <property type="molecule type" value="Genomic_DNA"/>
</dbReference>
<protein>
    <submittedName>
        <fullName evidence="2">Uncharacterized protein</fullName>
    </submittedName>
</protein>
<keyword evidence="1" id="KW-0472">Membrane</keyword>
<keyword evidence="1" id="KW-1133">Transmembrane helix</keyword>
<reference evidence="2" key="2">
    <citation type="submission" date="2018-07" db="EMBL/GenBank/DDBJ databases">
        <authorList>
            <consortium name="NCBI Pathogen Detection Project"/>
        </authorList>
    </citation>
    <scope>NUCLEOTIDE SEQUENCE</scope>
    <source>
        <strain evidence="2">973-77</strain>
    </source>
</reference>
<feature type="transmembrane region" description="Helical" evidence="1">
    <location>
        <begin position="68"/>
        <end position="86"/>
    </location>
</feature>
<evidence type="ECO:0000256" key="1">
    <source>
        <dbReference type="SAM" id="Phobius"/>
    </source>
</evidence>
<gene>
    <name evidence="2" type="ORF">G0B48_08405</name>
</gene>
<organism evidence="2">
    <name type="scientific">Salmonella enterica</name>
    <name type="common">Salmonella choleraesuis</name>
    <dbReference type="NCBI Taxonomy" id="28901"/>
    <lineage>
        <taxon>Bacteria</taxon>
        <taxon>Pseudomonadati</taxon>
        <taxon>Pseudomonadota</taxon>
        <taxon>Gammaproteobacteria</taxon>
        <taxon>Enterobacterales</taxon>
        <taxon>Enterobacteriaceae</taxon>
        <taxon>Salmonella</taxon>
    </lineage>
</organism>
<keyword evidence="1" id="KW-0812">Transmembrane</keyword>
<reference evidence="2" key="1">
    <citation type="journal article" date="2018" name="Genome Biol.">
        <title>SKESA: strategic k-mer extension for scrupulous assemblies.</title>
        <authorList>
            <person name="Souvorov A."/>
            <person name="Agarwala R."/>
            <person name="Lipman D.J."/>
        </authorList>
    </citation>
    <scope>NUCLEOTIDE SEQUENCE</scope>
    <source>
        <strain evidence="2">973-77</strain>
    </source>
</reference>
<accession>A0A702E494</accession>
<dbReference type="AlphaFoldDB" id="A0A702E494"/>
<sequence length="97" mass="11370">MNILMPVVRILGIYILFCCISVVLLLVAGTVSDVEQVAWIMYNYLHSHYKIYDDIYNYDFNPALGDLLISWILLFPVFITVTFLKMKSIFRRKSNKN</sequence>